<keyword evidence="1" id="KW-0540">Nuclease</keyword>
<accession>A0ABV2YYM2</accession>
<dbReference type="Gene3D" id="1.10.10.10">
    <property type="entry name" value="Winged helix-like DNA-binding domain superfamily/Winged helix DNA-binding domain"/>
    <property type="match status" value="1"/>
</dbReference>
<name>A0ABV2YYM2_9ACTN</name>
<keyword evidence="2 6" id="KW-0255">Endonuclease</keyword>
<dbReference type="RefSeq" id="WP_051739612.1">
    <property type="nucleotide sequence ID" value="NZ_JBEZVI010000006.1"/>
</dbReference>
<keyword evidence="7" id="KW-1185">Reference proteome</keyword>
<proteinExistence type="predicted"/>
<dbReference type="EMBL" id="JBEZVI010000006">
    <property type="protein sequence ID" value="MEU3710536.1"/>
    <property type="molecule type" value="Genomic_DNA"/>
</dbReference>
<feature type="region of interest" description="Disordered" evidence="4">
    <location>
        <begin position="462"/>
        <end position="483"/>
    </location>
</feature>
<dbReference type="SUPFAM" id="SSF52980">
    <property type="entry name" value="Restriction endonuclease-like"/>
    <property type="match status" value="1"/>
</dbReference>
<sequence>MLMRDQLDRAGLTIRQLRELLTPQLLDGRKAPSVTTLSNRFAGVGLINEGWLVDAVLHVCAPADEVDALKGRVRDLLAKRRAREQGGARSEEIVLAPQVPDLRRQLDEEREKLRRSQVVTAMLMGMLARGAGNAASGLPGRHSDTGQLVHRIDGLEKEVRLLRLRLTAERAEPSPMREPAVAAVPPTPKAHPGGDGGAGLSTVARTLQSLDPDGSRLVSCIRRTFDQVLDGPRTGRFRLDQLSRSERMRLPLQMETEVEREFGFASNRSLSVGHGADFYVEGVPVDFRFRVGRIGRVRSFGPDPVLLVHADDGRGLWSAGLWCDPQAGGAALLGRELQDTMHWLFRDAPLPGNVLLQLPADDLQAIFAPGSAHGRIVELMRRAPGRLVSRSALKTVGMTSDVDRRIRRVRARLADDGIVILTWFDRDLAAQLGLPQPSPREYVSARLARVAPGRTDVPTAELEGERWTVAGQDDPVESVPYLR</sequence>
<dbReference type="GO" id="GO:0004519">
    <property type="term" value="F:endonuclease activity"/>
    <property type="evidence" value="ECO:0007669"/>
    <property type="project" value="UniProtKB-KW"/>
</dbReference>
<dbReference type="Proteomes" id="UP001550853">
    <property type="component" value="Unassembled WGS sequence"/>
</dbReference>
<reference evidence="6 7" key="1">
    <citation type="submission" date="2024-06" db="EMBL/GenBank/DDBJ databases">
        <title>The Natural Products Discovery Center: Release of the First 8490 Sequenced Strains for Exploring Actinobacteria Biosynthetic Diversity.</title>
        <authorList>
            <person name="Kalkreuter E."/>
            <person name="Kautsar S.A."/>
            <person name="Yang D."/>
            <person name="Bader C.D."/>
            <person name="Teijaro C.N."/>
            <person name="Fluegel L."/>
            <person name="Davis C.M."/>
            <person name="Simpson J.R."/>
            <person name="Lauterbach L."/>
            <person name="Steele A.D."/>
            <person name="Gui C."/>
            <person name="Meng S."/>
            <person name="Li G."/>
            <person name="Viehrig K."/>
            <person name="Ye F."/>
            <person name="Su P."/>
            <person name="Kiefer A.F."/>
            <person name="Nichols A."/>
            <person name="Cepeda A.J."/>
            <person name="Yan W."/>
            <person name="Fan B."/>
            <person name="Jiang Y."/>
            <person name="Adhikari A."/>
            <person name="Zheng C.-J."/>
            <person name="Schuster L."/>
            <person name="Cowan T.M."/>
            <person name="Smanski M.J."/>
            <person name="Chevrette M.G."/>
            <person name="De Carvalho L.P.S."/>
            <person name="Shen B."/>
        </authorList>
    </citation>
    <scope>NUCLEOTIDE SEQUENCE [LARGE SCALE GENOMIC DNA]</scope>
    <source>
        <strain evidence="6 7">NPDC033039</strain>
    </source>
</reference>
<organism evidence="6 7">
    <name type="scientific">Streptomyces catenulae</name>
    <dbReference type="NCBI Taxonomy" id="66875"/>
    <lineage>
        <taxon>Bacteria</taxon>
        <taxon>Bacillati</taxon>
        <taxon>Actinomycetota</taxon>
        <taxon>Actinomycetes</taxon>
        <taxon>Kitasatosporales</taxon>
        <taxon>Streptomycetaceae</taxon>
        <taxon>Streptomyces</taxon>
    </lineage>
</organism>
<evidence type="ECO:0000256" key="3">
    <source>
        <dbReference type="ARBA" id="ARBA00022801"/>
    </source>
</evidence>
<dbReference type="InterPro" id="IPR011335">
    <property type="entry name" value="Restrct_endonuc-II-like"/>
</dbReference>
<keyword evidence="3" id="KW-0378">Hydrolase</keyword>
<evidence type="ECO:0000256" key="4">
    <source>
        <dbReference type="SAM" id="MobiDB-lite"/>
    </source>
</evidence>
<evidence type="ECO:0000256" key="1">
    <source>
        <dbReference type="ARBA" id="ARBA00022722"/>
    </source>
</evidence>
<feature type="domain" description="Type II restriction enzyme NaeI" evidence="5">
    <location>
        <begin position="202"/>
        <end position="477"/>
    </location>
</feature>
<evidence type="ECO:0000256" key="2">
    <source>
        <dbReference type="ARBA" id="ARBA00022759"/>
    </source>
</evidence>
<comment type="caution">
    <text evidence="6">The sequence shown here is derived from an EMBL/GenBank/DDBJ whole genome shotgun (WGS) entry which is preliminary data.</text>
</comment>
<dbReference type="Pfam" id="PF09126">
    <property type="entry name" value="NaeI"/>
    <property type="match status" value="1"/>
</dbReference>
<dbReference type="Gene3D" id="3.40.600.10">
    <property type="entry name" value="DNA mismatch repair MutH/Restriction endonuclease, type II"/>
    <property type="match status" value="1"/>
</dbReference>
<evidence type="ECO:0000313" key="7">
    <source>
        <dbReference type="Proteomes" id="UP001550853"/>
    </source>
</evidence>
<protein>
    <submittedName>
        <fullName evidence="6">NaeI family type II restriction endonuclease</fullName>
    </submittedName>
</protein>
<evidence type="ECO:0000259" key="5">
    <source>
        <dbReference type="Pfam" id="PF09126"/>
    </source>
</evidence>
<dbReference type="InterPro" id="IPR036388">
    <property type="entry name" value="WH-like_DNA-bd_sf"/>
</dbReference>
<feature type="region of interest" description="Disordered" evidence="4">
    <location>
        <begin position="172"/>
        <end position="196"/>
    </location>
</feature>
<gene>
    <name evidence="6" type="ORF">AB0E61_10585</name>
</gene>
<dbReference type="InterPro" id="IPR015210">
    <property type="entry name" value="NaeI"/>
</dbReference>
<dbReference type="CDD" id="cd22338">
    <property type="entry name" value="NaeI-like"/>
    <property type="match status" value="1"/>
</dbReference>
<evidence type="ECO:0000313" key="6">
    <source>
        <dbReference type="EMBL" id="MEU3710536.1"/>
    </source>
</evidence>
<dbReference type="InterPro" id="IPR037057">
    <property type="entry name" value="DNA_rep_MutH/T2_RE_sf"/>
</dbReference>